<feature type="compositionally biased region" description="Basic and acidic residues" evidence="1">
    <location>
        <begin position="944"/>
        <end position="956"/>
    </location>
</feature>
<feature type="region of interest" description="Disordered" evidence="1">
    <location>
        <begin position="811"/>
        <end position="836"/>
    </location>
</feature>
<reference evidence="3 4" key="1">
    <citation type="journal article" date="2023" name="IScience">
        <title>Expanded male sex-determining region conserved during the evolution of homothallism in the green alga Volvox.</title>
        <authorList>
            <person name="Yamamoto K."/>
            <person name="Matsuzaki R."/>
            <person name="Mahakham W."/>
            <person name="Heman W."/>
            <person name="Sekimoto H."/>
            <person name="Kawachi M."/>
            <person name="Minakuchi Y."/>
            <person name="Toyoda A."/>
            <person name="Nozaki H."/>
        </authorList>
    </citation>
    <scope>NUCLEOTIDE SEQUENCE [LARGE SCALE GENOMIC DNA]</scope>
    <source>
        <strain evidence="3 4">NIES-4468</strain>
    </source>
</reference>
<feature type="region of interest" description="Disordered" evidence="1">
    <location>
        <begin position="1426"/>
        <end position="1464"/>
    </location>
</feature>
<feature type="region of interest" description="Disordered" evidence="1">
    <location>
        <begin position="569"/>
        <end position="591"/>
    </location>
</feature>
<feature type="region of interest" description="Disordered" evidence="1">
    <location>
        <begin position="927"/>
        <end position="1023"/>
    </location>
</feature>
<feature type="compositionally biased region" description="Gly residues" evidence="1">
    <location>
        <begin position="1080"/>
        <end position="1098"/>
    </location>
</feature>
<dbReference type="InterPro" id="IPR021777">
    <property type="entry name" value="SANBR_BTB"/>
</dbReference>
<feature type="compositionally biased region" description="Low complexity" evidence="1">
    <location>
        <begin position="660"/>
        <end position="679"/>
    </location>
</feature>
<feature type="region of interest" description="Disordered" evidence="1">
    <location>
        <begin position="204"/>
        <end position="239"/>
    </location>
</feature>
<feature type="compositionally biased region" description="Low complexity" evidence="1">
    <location>
        <begin position="1070"/>
        <end position="1079"/>
    </location>
</feature>
<evidence type="ECO:0000313" key="4">
    <source>
        <dbReference type="Proteomes" id="UP001165090"/>
    </source>
</evidence>
<feature type="compositionally biased region" description="Low complexity" evidence="1">
    <location>
        <begin position="690"/>
        <end position="700"/>
    </location>
</feature>
<feature type="region of interest" description="Disordered" evidence="1">
    <location>
        <begin position="1292"/>
        <end position="1322"/>
    </location>
</feature>
<evidence type="ECO:0000259" key="2">
    <source>
        <dbReference type="Pfam" id="PF11822"/>
    </source>
</evidence>
<keyword evidence="4" id="KW-1185">Reference proteome</keyword>
<dbReference type="Pfam" id="PF11822">
    <property type="entry name" value="BTB_SANBR"/>
    <property type="match status" value="1"/>
</dbReference>
<feature type="region of interest" description="Disordered" evidence="1">
    <location>
        <begin position="849"/>
        <end position="914"/>
    </location>
</feature>
<feature type="region of interest" description="Disordered" evidence="1">
    <location>
        <begin position="1499"/>
        <end position="1526"/>
    </location>
</feature>
<dbReference type="Gene3D" id="3.30.710.10">
    <property type="entry name" value="Potassium Channel Kv1.1, Chain A"/>
    <property type="match status" value="1"/>
</dbReference>
<evidence type="ECO:0000313" key="3">
    <source>
        <dbReference type="EMBL" id="GLI68586.1"/>
    </source>
</evidence>
<feature type="region of interest" description="Disordered" evidence="1">
    <location>
        <begin position="1067"/>
        <end position="1160"/>
    </location>
</feature>
<proteinExistence type="predicted"/>
<dbReference type="SUPFAM" id="SSF54695">
    <property type="entry name" value="POZ domain"/>
    <property type="match status" value="1"/>
</dbReference>
<comment type="caution">
    <text evidence="3">The sequence shown here is derived from an EMBL/GenBank/DDBJ whole genome shotgun (WGS) entry which is preliminary data.</text>
</comment>
<dbReference type="PANTHER" id="PTHR20946">
    <property type="entry name" value="SANT AND BTB DOMAIN REGULATOR OF CLASS SWITCH RECOMBINATION"/>
    <property type="match status" value="1"/>
</dbReference>
<gene>
    <name evidence="3" type="ORF">VaNZ11_013056</name>
</gene>
<feature type="compositionally biased region" description="Basic residues" evidence="1">
    <location>
        <begin position="1143"/>
        <end position="1156"/>
    </location>
</feature>
<feature type="region of interest" description="Disordered" evidence="1">
    <location>
        <begin position="660"/>
        <end position="703"/>
    </location>
</feature>
<evidence type="ECO:0000256" key="1">
    <source>
        <dbReference type="SAM" id="MobiDB-lite"/>
    </source>
</evidence>
<dbReference type="EMBL" id="BSDZ01000080">
    <property type="protein sequence ID" value="GLI68586.1"/>
    <property type="molecule type" value="Genomic_DNA"/>
</dbReference>
<protein>
    <recommendedName>
        <fullName evidence="2">SANT and BTB domain-containing protein</fullName>
    </recommendedName>
</protein>
<accession>A0ABQ5SHB3</accession>
<feature type="domain" description="SANT and BTB" evidence="2">
    <location>
        <begin position="5"/>
        <end position="101"/>
    </location>
</feature>
<feature type="compositionally biased region" description="Basic and acidic residues" evidence="1">
    <location>
        <begin position="680"/>
        <end position="689"/>
    </location>
</feature>
<dbReference type="PANTHER" id="PTHR20946:SF0">
    <property type="entry name" value="SANT AND BTB DOMAIN REGULATOR OF CLASS SWITCH RECOMBINATION"/>
    <property type="match status" value="1"/>
</dbReference>
<sequence length="1526" mass="158803">MSDAVVHVFDPGEPGKTRDFTCSIHTLTHGMRYFKDVLQKSVDSRAVPVEISVHCDVAVFEWLLGYCNGRVTREHITVEGVLPLLIASNFLQMDTLVSDCLSFMASNLVTVAVHQQQLAGQGGDLTALPLELLSRLARLVPERKLEELASLTPVEVRTRHLSLVNRLYKYKLEGCLRELRTTVARCSACQGLFSLAERAKLECPGPSPPSPAAVAGAPQPKSSSASQAQRRNGSSSSSTVHIPDAAWRLQEYLSSLRSQQVSWRGIYWHIWGLVHVVYCHTCMRYAPAAELRSCTFHPQAPVFTATAAVPPPAAAAAAGGGVAAAPRHLATGFYPCCGAAATRSSDPRVTVASGCCAREHRLVPSGQAPGAPLPPGLTPELITTLQHCTSLFTNPSGLMMREGCGDEGPQRTRAAAGDRRTPAVASSSAANTITAATATAVAAAADGAAAAAAARSPHARHVSFLSNTTSAPMTGSEGADADGRLVPPTMQAMLTSSTAATASAAAAAVAAAVQRRNGGPANAGLGPAMAATAAALGYSLNGMPGLDLGASDQGPPQLPLKTPPLQQQQLLPAAASPQSPLRSQSSFSQATATAALTNSPLQITGNPQVDTRRVAAAVIRRLSRSSGGSSGSGSGAAAVETSAQAQQLMMASLEFNQPHVHLQQQQHQHQRKQPIVQEQRPQEPYEHQQQHQQQPPQHQQLHSRRLLGTARSFTSLAALQQVAEGDAAMRLPLTTPHGSVSASVPRLEFAQPPWEDWERALGTDLQTSFPAAAAAGAASLRMLLKAAPPPPPKLSGGGAGSQGPVVVLERSPRHRKHPTRSPHHHRGNPPHQPLPMCMFASLNLEPLMVQLAPPPPTPSPSSMAGGRASPNPRDVSPPRSSGGGGSIAAVTERRGPLRASGQPLGERNPPPPLQQQVQLQAPLQTYLRHQSHQSPRLQRGQLEGGDRDRALHRGLSERSSLGSRREAALPPRPMGLTAAAGPDMQRRHSGSSWTHLGTDSGGGEDDDDRSDPQSPLHKCKGNGADWIKRRLRGGGGGGGGSDLSRAALNGSSSGDCAGTGGIRGIGGSSGSLSGAPSAGPGSGGGGSGERAGGGGGGSEPNPLQRSVQAVLMQQRQRRQEVQEEQPSHSQQPPLGSNPQHHQAPAHRQRSAGKVRHGLGTGSWGSGLDAAAAAAAEEQARRVLIEQYKTQKVLSPRPKNVHMIAISELPSGPAGCSAGSSGMGEGLSGRVTSCGQSSPGAAFGIDNAETPTGARMNPFNGAPAGALTARSSGSVPEVSADSAGLFALAQDELDAPDPPPPTPVTTAVTTTTASKMAADRQPARGRKLRMELLYEDDSYRMDLLEKHLLACRPSNRMGTTAVGARDQKALRGRLALAPSSRAAGGLVGAGGTSSRGRPLSAAAALYRSRQTRPRSRSVSHLQRLQNTYASGPGTGSGYAQSGRVSGTVDAKGCRGDSTMGDYSGPGSGMNNSYMMVDPRNGEAADWEKMGTGWNAPSGNGAGGGGFGATRRFQEARPLSAPRTWRYT</sequence>
<feature type="compositionally biased region" description="Low complexity" evidence="1">
    <location>
        <begin position="1303"/>
        <end position="1312"/>
    </location>
</feature>
<feature type="region of interest" description="Disordered" evidence="1">
    <location>
        <begin position="399"/>
        <end position="429"/>
    </location>
</feature>
<dbReference type="InterPro" id="IPR045902">
    <property type="entry name" value="SANBR-like"/>
</dbReference>
<feature type="compositionally biased region" description="Basic residues" evidence="1">
    <location>
        <begin position="812"/>
        <end position="828"/>
    </location>
</feature>
<name>A0ABQ5SHB3_9CHLO</name>
<organism evidence="3 4">
    <name type="scientific">Volvox africanus</name>
    <dbReference type="NCBI Taxonomy" id="51714"/>
    <lineage>
        <taxon>Eukaryota</taxon>
        <taxon>Viridiplantae</taxon>
        <taxon>Chlorophyta</taxon>
        <taxon>core chlorophytes</taxon>
        <taxon>Chlorophyceae</taxon>
        <taxon>CS clade</taxon>
        <taxon>Chlamydomonadales</taxon>
        <taxon>Volvocaceae</taxon>
        <taxon>Volvox</taxon>
    </lineage>
</organism>
<dbReference type="Proteomes" id="UP001165090">
    <property type="component" value="Unassembled WGS sequence"/>
</dbReference>
<feature type="compositionally biased region" description="Low complexity" evidence="1">
    <location>
        <begin position="212"/>
        <end position="238"/>
    </location>
</feature>
<dbReference type="InterPro" id="IPR011333">
    <property type="entry name" value="SKP1/BTB/POZ_sf"/>
</dbReference>